<evidence type="ECO:0000256" key="5">
    <source>
        <dbReference type="ARBA" id="ARBA00022676"/>
    </source>
</evidence>
<dbReference type="EC" id="2.4.1.122" evidence="4"/>
<dbReference type="Pfam" id="PF02434">
    <property type="entry name" value="Fringe"/>
    <property type="match status" value="1"/>
</dbReference>
<dbReference type="EMBL" id="MCFI01000011">
    <property type="protein sequence ID" value="ORY81391.1"/>
    <property type="molecule type" value="Genomic_DNA"/>
</dbReference>
<evidence type="ECO:0000256" key="11">
    <source>
        <dbReference type="ARBA" id="ARBA00023136"/>
    </source>
</evidence>
<evidence type="ECO:0000256" key="8">
    <source>
        <dbReference type="ARBA" id="ARBA00022741"/>
    </source>
</evidence>
<dbReference type="PANTHER" id="PTHR23033:SF40">
    <property type="entry name" value="APPLE DOMAIN-CONTAINING PROTEIN"/>
    <property type="match status" value="1"/>
</dbReference>
<dbReference type="GeneID" id="63786049"/>
<keyword evidence="16" id="KW-1185">Reference proteome</keyword>
<feature type="domain" description="Fringe-like glycosyltransferase" evidence="14">
    <location>
        <begin position="220"/>
        <end position="286"/>
    </location>
</feature>
<reference evidence="15 16" key="1">
    <citation type="submission" date="2016-07" db="EMBL/GenBank/DDBJ databases">
        <title>Pervasive Adenine N6-methylation of Active Genes in Fungi.</title>
        <authorList>
            <consortium name="DOE Joint Genome Institute"/>
            <person name="Mondo S.J."/>
            <person name="Dannebaum R.O."/>
            <person name="Kuo R.C."/>
            <person name="Labutti K."/>
            <person name="Haridas S."/>
            <person name="Kuo A."/>
            <person name="Salamov A."/>
            <person name="Ahrendt S.R."/>
            <person name="Lipzen A."/>
            <person name="Sullivan W."/>
            <person name="Andreopoulos W.B."/>
            <person name="Clum A."/>
            <person name="Lindquist E."/>
            <person name="Daum C."/>
            <person name="Ramamoorthy G.K."/>
            <person name="Gryganskyi A."/>
            <person name="Culley D."/>
            <person name="Magnuson J.K."/>
            <person name="James T.Y."/>
            <person name="O'Malley M.A."/>
            <person name="Stajich J.E."/>
            <person name="Spatafora J.W."/>
            <person name="Visel A."/>
            <person name="Grigoriev I.V."/>
        </authorList>
    </citation>
    <scope>NUCLEOTIDE SEQUENCE [LARGE SCALE GENOMIC DNA]</scope>
    <source>
        <strain evidence="15 16">12-1054</strain>
    </source>
</reference>
<dbReference type="InterPro" id="IPR003378">
    <property type="entry name" value="Fringe-like_glycosylTrfase"/>
</dbReference>
<organism evidence="15 16">
    <name type="scientific">Protomyces lactucae-debilis</name>
    <dbReference type="NCBI Taxonomy" id="2754530"/>
    <lineage>
        <taxon>Eukaryota</taxon>
        <taxon>Fungi</taxon>
        <taxon>Dikarya</taxon>
        <taxon>Ascomycota</taxon>
        <taxon>Taphrinomycotina</taxon>
        <taxon>Taphrinomycetes</taxon>
        <taxon>Taphrinales</taxon>
        <taxon>Protomycetaceae</taxon>
        <taxon>Protomyces</taxon>
    </lineage>
</organism>
<sequence length="504" mass="56965">MNRPGLRFVFLCMLIIGWLIVLKLYQFNGRGYAINKDLQSPNDAPHASAEEATKALMQETAKLSHASSVVHSKSPPQEEASVVPERPESQGDKPSQENPDLAHQELTVDDIAVIVRTGWQVRDRINGSLSTYLKDRSPNTLAIFADREFVVPGYTIHDALKPFFERLSQHFGQSTQKKLYDKIQELDDGVLKTVPGEHNDGWKLDILKQPMSADLGYHMLSQKRSFKWWVIIDDDTYLHFPSIIPALAELDPAAKHFFGMPTGFDKVTYAQGGSGILLSDGAMEQLFGDREFADAMHIKGLEAVYGDYNLAAHLYERSIFLDQSLAFMFHEHPLADIKWAIRDTCAPLFSVHHMQPSAMRSFSELIRFHDRPLLLWDLLNEIGITDLAYKTNHSYSLAETDLLPSALGKMSSKEMEQSKGNRVNVVIIDHRHHAEFQPKMCQRLCQSGQIKAQCAAWTFIPETRECHLSDEIILNVGQPRNDDSITGILISVVAEHHHRKCPDS</sequence>
<dbReference type="GO" id="GO:0016020">
    <property type="term" value="C:membrane"/>
    <property type="evidence" value="ECO:0007669"/>
    <property type="project" value="UniProtKB-SubCell"/>
</dbReference>
<comment type="similarity">
    <text evidence="3">Belongs to the glycosyltransferase 31 family. Beta3-Gal-T subfamily.</text>
</comment>
<evidence type="ECO:0000259" key="14">
    <source>
        <dbReference type="Pfam" id="PF02434"/>
    </source>
</evidence>
<evidence type="ECO:0000256" key="1">
    <source>
        <dbReference type="ARBA" id="ARBA00004606"/>
    </source>
</evidence>
<dbReference type="Gene3D" id="3.90.550.50">
    <property type="match status" value="1"/>
</dbReference>
<dbReference type="RefSeq" id="XP_040724767.1">
    <property type="nucleotide sequence ID" value="XM_040869450.1"/>
</dbReference>
<comment type="subcellular location">
    <subcellularLocation>
        <location evidence="1">Membrane</location>
        <topology evidence="1">Single-pass type II membrane protein</topology>
    </subcellularLocation>
</comment>
<feature type="region of interest" description="Disordered" evidence="12">
    <location>
        <begin position="66"/>
        <end position="102"/>
    </location>
</feature>
<dbReference type="Proteomes" id="UP000193685">
    <property type="component" value="Unassembled WGS sequence"/>
</dbReference>
<dbReference type="AlphaFoldDB" id="A0A1Y2FBW7"/>
<feature type="transmembrane region" description="Helical" evidence="13">
    <location>
        <begin position="6"/>
        <end position="25"/>
    </location>
</feature>
<evidence type="ECO:0000256" key="3">
    <source>
        <dbReference type="ARBA" id="ARBA00006462"/>
    </source>
</evidence>
<dbReference type="STRING" id="56484.A0A1Y2FBW7"/>
<evidence type="ECO:0000256" key="6">
    <source>
        <dbReference type="ARBA" id="ARBA00022679"/>
    </source>
</evidence>
<dbReference type="GO" id="GO:0016263">
    <property type="term" value="F:glycoprotein-N-acetylgalactosamine 3-beta-galactosyltransferase activity"/>
    <property type="evidence" value="ECO:0007669"/>
    <property type="project" value="UniProtKB-EC"/>
</dbReference>
<dbReference type="InterPro" id="IPR026050">
    <property type="entry name" value="C1GALT1/C1GALT1_chp1"/>
</dbReference>
<protein>
    <recommendedName>
        <fullName evidence="4">N-acetylgalactosaminide beta-1,3-galactosyltransferase</fullName>
        <ecNumber evidence="4">2.4.1.122</ecNumber>
    </recommendedName>
</protein>
<proteinExistence type="inferred from homology"/>
<dbReference type="OrthoDB" id="414175at2759"/>
<keyword evidence="8" id="KW-0547">Nucleotide-binding</keyword>
<evidence type="ECO:0000256" key="4">
    <source>
        <dbReference type="ARBA" id="ARBA00012557"/>
    </source>
</evidence>
<accession>A0A1Y2FBW7</accession>
<dbReference type="PANTHER" id="PTHR23033">
    <property type="entry name" value="BETA1,3-GALACTOSYLTRANSFERASE"/>
    <property type="match status" value="1"/>
</dbReference>
<gene>
    <name evidence="15" type="ORF">BCR37DRAFT_380282</name>
</gene>
<keyword evidence="9" id="KW-0735">Signal-anchor</keyword>
<evidence type="ECO:0000313" key="15">
    <source>
        <dbReference type="EMBL" id="ORY81391.1"/>
    </source>
</evidence>
<evidence type="ECO:0000313" key="16">
    <source>
        <dbReference type="Proteomes" id="UP000193685"/>
    </source>
</evidence>
<dbReference type="GO" id="GO:0000166">
    <property type="term" value="F:nucleotide binding"/>
    <property type="evidence" value="ECO:0007669"/>
    <property type="project" value="UniProtKB-KW"/>
</dbReference>
<feature type="compositionally biased region" description="Polar residues" evidence="12">
    <location>
        <begin position="66"/>
        <end position="75"/>
    </location>
</feature>
<evidence type="ECO:0000256" key="7">
    <source>
        <dbReference type="ARBA" id="ARBA00022692"/>
    </source>
</evidence>
<evidence type="ECO:0000256" key="9">
    <source>
        <dbReference type="ARBA" id="ARBA00022968"/>
    </source>
</evidence>
<evidence type="ECO:0000256" key="13">
    <source>
        <dbReference type="SAM" id="Phobius"/>
    </source>
</evidence>
<dbReference type="OMA" id="WVEQSRE"/>
<keyword evidence="6" id="KW-0808">Transferase</keyword>
<keyword evidence="11 13" id="KW-0472">Membrane</keyword>
<keyword evidence="5" id="KW-0328">Glycosyltransferase</keyword>
<evidence type="ECO:0000256" key="10">
    <source>
        <dbReference type="ARBA" id="ARBA00022989"/>
    </source>
</evidence>
<evidence type="ECO:0000256" key="2">
    <source>
        <dbReference type="ARBA" id="ARBA00004922"/>
    </source>
</evidence>
<comment type="caution">
    <text evidence="15">The sequence shown here is derived from an EMBL/GenBank/DDBJ whole genome shotgun (WGS) entry which is preliminary data.</text>
</comment>
<evidence type="ECO:0000256" key="12">
    <source>
        <dbReference type="SAM" id="MobiDB-lite"/>
    </source>
</evidence>
<keyword evidence="10 13" id="KW-1133">Transmembrane helix</keyword>
<keyword evidence="7 13" id="KW-0812">Transmembrane</keyword>
<name>A0A1Y2FBW7_PROLT</name>
<feature type="compositionally biased region" description="Basic and acidic residues" evidence="12">
    <location>
        <begin position="85"/>
        <end position="102"/>
    </location>
</feature>
<comment type="pathway">
    <text evidence="2">Protein modification; protein glycosylation.</text>
</comment>